<dbReference type="EMBL" id="BLAB01000001">
    <property type="protein sequence ID" value="GER92754.1"/>
    <property type="molecule type" value="Genomic_DNA"/>
</dbReference>
<name>A0A5J4KU24_9ZZZZ</name>
<comment type="caution">
    <text evidence="2">The sequence shown here is derived from an EMBL/GenBank/DDBJ whole genome shotgun (WGS) entry which is preliminary data.</text>
</comment>
<reference evidence="2" key="1">
    <citation type="submission" date="2019-10" db="EMBL/GenBank/DDBJ databases">
        <title>Metagenomic sequencing of thiosulfate-disproportionating enrichment culture.</title>
        <authorList>
            <person name="Umezawa K."/>
            <person name="Kojima H."/>
            <person name="Fukui M."/>
        </authorList>
    </citation>
    <scope>NUCLEOTIDE SEQUENCE</scope>
    <source>
        <strain evidence="2">45J</strain>
    </source>
</reference>
<evidence type="ECO:0000256" key="1">
    <source>
        <dbReference type="SAM" id="MobiDB-lite"/>
    </source>
</evidence>
<sequence length="55" mass="5977">MKGLMEKLETIFSAVTFAEVGEYETARQMLNEAAEAEKPSVKSQGIQVPATVTES</sequence>
<dbReference type="AlphaFoldDB" id="A0A5J4KU24"/>
<evidence type="ECO:0000313" key="2">
    <source>
        <dbReference type="EMBL" id="GER92754.1"/>
    </source>
</evidence>
<accession>A0A5J4KU24</accession>
<gene>
    <name evidence="2" type="ORF">A45J_0479</name>
</gene>
<organism evidence="2">
    <name type="scientific">hot springs metagenome</name>
    <dbReference type="NCBI Taxonomy" id="433727"/>
    <lineage>
        <taxon>unclassified sequences</taxon>
        <taxon>metagenomes</taxon>
        <taxon>ecological metagenomes</taxon>
    </lineage>
</organism>
<feature type="region of interest" description="Disordered" evidence="1">
    <location>
        <begin position="34"/>
        <end position="55"/>
    </location>
</feature>
<feature type="compositionally biased region" description="Polar residues" evidence="1">
    <location>
        <begin position="41"/>
        <end position="55"/>
    </location>
</feature>
<proteinExistence type="predicted"/>
<protein>
    <submittedName>
        <fullName evidence="2">Uncharacterized protein</fullName>
    </submittedName>
</protein>